<sequence>MGYGCLVVRSQFRSRSVPGSKPNSTDDPPCMCGIGALQIQRRGSKSSPLAGVMQKFGKGVIAQPSSSDYDSKLQAPSQNSPRAAS</sequence>
<keyword evidence="4" id="KW-1185">Reference proteome</keyword>
<evidence type="ECO:0000256" key="1">
    <source>
        <dbReference type="SAM" id="MobiDB-lite"/>
    </source>
</evidence>
<gene>
    <name evidence="2" type="ORF">AVEN_192865_1</name>
    <name evidence="3" type="ORF">AVEN_74602_1</name>
</gene>
<accession>A0A4Y2QND4</accession>
<reference evidence="2 4" key="1">
    <citation type="journal article" date="2019" name="Sci. Rep.">
        <title>Orb-weaving spider Araneus ventricosus genome elucidates the spidroin gene catalogue.</title>
        <authorList>
            <person name="Kono N."/>
            <person name="Nakamura H."/>
            <person name="Ohtoshi R."/>
            <person name="Moran D.A.P."/>
            <person name="Shinohara A."/>
            <person name="Yoshida Y."/>
            <person name="Fujiwara M."/>
            <person name="Mori M."/>
            <person name="Tomita M."/>
            <person name="Arakawa K."/>
        </authorList>
    </citation>
    <scope>NUCLEOTIDE SEQUENCE [LARGE SCALE GENOMIC DNA]</scope>
</reference>
<dbReference type="Proteomes" id="UP000499080">
    <property type="component" value="Unassembled WGS sequence"/>
</dbReference>
<comment type="caution">
    <text evidence="2">The sequence shown here is derived from an EMBL/GenBank/DDBJ whole genome shotgun (WGS) entry which is preliminary data.</text>
</comment>
<dbReference type="EMBL" id="BGPR01014349">
    <property type="protein sequence ID" value="GBN64827.1"/>
    <property type="molecule type" value="Genomic_DNA"/>
</dbReference>
<dbReference type="AlphaFoldDB" id="A0A4Y2QND4"/>
<evidence type="ECO:0000313" key="2">
    <source>
        <dbReference type="EMBL" id="GBN64827.1"/>
    </source>
</evidence>
<name>A0A4Y2QND4_ARAVE</name>
<evidence type="ECO:0000313" key="4">
    <source>
        <dbReference type="Proteomes" id="UP000499080"/>
    </source>
</evidence>
<dbReference type="EMBL" id="BGPR01014353">
    <property type="protein sequence ID" value="GBN64849.1"/>
    <property type="molecule type" value="Genomic_DNA"/>
</dbReference>
<feature type="region of interest" description="Disordered" evidence="1">
    <location>
        <begin position="63"/>
        <end position="85"/>
    </location>
</feature>
<organism evidence="2 4">
    <name type="scientific">Araneus ventricosus</name>
    <name type="common">Orbweaver spider</name>
    <name type="synonym">Epeira ventricosa</name>
    <dbReference type="NCBI Taxonomy" id="182803"/>
    <lineage>
        <taxon>Eukaryota</taxon>
        <taxon>Metazoa</taxon>
        <taxon>Ecdysozoa</taxon>
        <taxon>Arthropoda</taxon>
        <taxon>Chelicerata</taxon>
        <taxon>Arachnida</taxon>
        <taxon>Araneae</taxon>
        <taxon>Araneomorphae</taxon>
        <taxon>Entelegynae</taxon>
        <taxon>Araneoidea</taxon>
        <taxon>Araneidae</taxon>
        <taxon>Araneus</taxon>
    </lineage>
</organism>
<evidence type="ECO:0000313" key="3">
    <source>
        <dbReference type="EMBL" id="GBN64849.1"/>
    </source>
</evidence>
<proteinExistence type="predicted"/>
<protein>
    <submittedName>
        <fullName evidence="2">Uncharacterized protein</fullName>
    </submittedName>
</protein>